<evidence type="ECO:0000313" key="3">
    <source>
        <dbReference type="RefSeq" id="XP_013792360.2"/>
    </source>
</evidence>
<dbReference type="PANTHER" id="PTHR23346:SF7">
    <property type="entry name" value="STALLED RIBOSOME SENSOR GCN1"/>
    <property type="match status" value="1"/>
</dbReference>
<reference evidence="3" key="1">
    <citation type="submission" date="2025-08" db="UniProtKB">
        <authorList>
            <consortium name="RefSeq"/>
        </authorList>
    </citation>
    <scope>IDENTIFICATION</scope>
    <source>
        <tissue evidence="3">Muscle</tissue>
    </source>
</reference>
<dbReference type="Proteomes" id="UP000694941">
    <property type="component" value="Unplaced"/>
</dbReference>
<dbReference type="InterPro" id="IPR016024">
    <property type="entry name" value="ARM-type_fold"/>
</dbReference>
<proteinExistence type="predicted"/>
<feature type="non-terminal residue" evidence="3">
    <location>
        <position position="1"/>
    </location>
</feature>
<organism evidence="2 3">
    <name type="scientific">Limulus polyphemus</name>
    <name type="common">Atlantic horseshoe crab</name>
    <dbReference type="NCBI Taxonomy" id="6850"/>
    <lineage>
        <taxon>Eukaryota</taxon>
        <taxon>Metazoa</taxon>
        <taxon>Ecdysozoa</taxon>
        <taxon>Arthropoda</taxon>
        <taxon>Chelicerata</taxon>
        <taxon>Merostomata</taxon>
        <taxon>Xiphosura</taxon>
        <taxon>Limulidae</taxon>
        <taxon>Limulus</taxon>
    </lineage>
</organism>
<feature type="non-terminal residue" evidence="3">
    <location>
        <position position="595"/>
    </location>
</feature>
<dbReference type="Pfam" id="PF24987">
    <property type="entry name" value="HEAT_EF3_N"/>
    <property type="match status" value="1"/>
</dbReference>
<name>A0ABM1C109_LIMPO</name>
<dbReference type="SUPFAM" id="SSF48371">
    <property type="entry name" value="ARM repeat"/>
    <property type="match status" value="1"/>
</dbReference>
<protein>
    <submittedName>
        <fullName evidence="3">EIF-2-alpha kinase activator GCN1-like</fullName>
    </submittedName>
</protein>
<keyword evidence="2" id="KW-1185">Reference proteome</keyword>
<gene>
    <name evidence="3" type="primary">LOC106476240</name>
</gene>
<accession>A0ABM1C109</accession>
<dbReference type="PANTHER" id="PTHR23346">
    <property type="entry name" value="TRANSLATIONAL ACTIVATOR GCN1-RELATED"/>
    <property type="match status" value="1"/>
</dbReference>
<sequence length="595" mass="65527">ISQTYITLRVLNPACQLDPAWLEEDLTSAVNRVIAYLHNVACGPSDEHTAFKRVHHKLEAPAFTYRFPLLRKTLLDQHTNPEVKIQVLEIISEHAQLRVGNDDDGDDLNSPVYLPRREMLDVLIQVIGQTSGKVQQLSTKTLIDVAAAASGLEGCARASFDEVQSLLLGLTSAEPAVREAALSGLLVLVMVLPSTSTSYELGLEVTRRVWITKFDSDDGVKELAEKLWDEAKLNVDPMLCSKLLNDVSHPESVVREAAAAGLAQLLREYPEQLDVTVQELLDLYQENLSVPPPVLDNFGRLISEALPDTWEPRSGIAMTLCCLAPQLEKEMVSQLMTFFVGNGLGDRHELVRKNMLDAAVAIVDSHGKDMVTTLLPVFEEFLDQAPDSSSYDAVRQSVVILMGTLARHLDKFDPKVKPIVAKLIETLSTPSQQVQKAVADCLPPLVPAIKEDAPQLVHKLVQLLLESENYGERKGAAYGLAGLVKGLGILSLKQLDIMTTLTNAIQDKKNYRHREGALFAFEMLCNMLGRLFEPYIVHVLPHLLLCFGDGNQYVREATDETAKAVMSKLSAHGVKLVLPSLLAALAEDSWRTKAG</sequence>
<evidence type="ECO:0000256" key="1">
    <source>
        <dbReference type="ARBA" id="ARBA00022737"/>
    </source>
</evidence>
<keyword evidence="1" id="KW-0677">Repeat</keyword>
<dbReference type="GeneID" id="106476240"/>
<evidence type="ECO:0000313" key="2">
    <source>
        <dbReference type="Proteomes" id="UP000694941"/>
    </source>
</evidence>
<dbReference type="InterPro" id="IPR011989">
    <property type="entry name" value="ARM-like"/>
</dbReference>
<dbReference type="Gene3D" id="1.25.10.10">
    <property type="entry name" value="Leucine-rich Repeat Variant"/>
    <property type="match status" value="2"/>
</dbReference>
<dbReference type="RefSeq" id="XP_013792360.2">
    <property type="nucleotide sequence ID" value="XM_013936906.2"/>
</dbReference>